<feature type="non-terminal residue" evidence="2">
    <location>
        <position position="133"/>
    </location>
</feature>
<organism evidence="2">
    <name type="scientific">Pectinophora gossypiella</name>
    <name type="common">Cotton pink bollworm</name>
    <name type="synonym">Depressaria gossypiella</name>
    <dbReference type="NCBI Taxonomy" id="13191"/>
    <lineage>
        <taxon>Eukaryota</taxon>
        <taxon>Metazoa</taxon>
        <taxon>Ecdysozoa</taxon>
        <taxon>Arthropoda</taxon>
        <taxon>Hexapoda</taxon>
        <taxon>Insecta</taxon>
        <taxon>Pterygota</taxon>
        <taxon>Neoptera</taxon>
        <taxon>Endopterygota</taxon>
        <taxon>Lepidoptera</taxon>
        <taxon>Glossata</taxon>
        <taxon>Ditrysia</taxon>
        <taxon>Gelechioidea</taxon>
        <taxon>Gelechiidae</taxon>
        <taxon>Apatetrinae</taxon>
        <taxon>Pectinophora</taxon>
    </lineage>
</organism>
<evidence type="ECO:0000256" key="1">
    <source>
        <dbReference type="SAM" id="MobiDB-lite"/>
    </source>
</evidence>
<sequence>AEAAELYGRDSRDRTGPRRLALAARSLSLELARQRHRLAAQLKRKVRQSIPEEIIESTRPRSVEETDTDSCSRSLSTETASTQVSNPQVRKKKLNWMINMIVETIEESVVCDPVTIKLKTPKLNQLAHKIVSG</sequence>
<accession>A0A1E1W0X1</accession>
<dbReference type="OrthoDB" id="6154436at2759"/>
<gene>
    <name evidence="2" type="ORF">g.1615</name>
</gene>
<feature type="region of interest" description="Disordered" evidence="1">
    <location>
        <begin position="53"/>
        <end position="86"/>
    </location>
</feature>
<name>A0A1E1W0X1_PECGO</name>
<feature type="compositionally biased region" description="Polar residues" evidence="1">
    <location>
        <begin position="69"/>
        <end position="86"/>
    </location>
</feature>
<proteinExistence type="predicted"/>
<dbReference type="EMBL" id="GDQN01010441">
    <property type="protein sequence ID" value="JAT80613.1"/>
    <property type="molecule type" value="Transcribed_RNA"/>
</dbReference>
<dbReference type="AlphaFoldDB" id="A0A1E1W0X1"/>
<evidence type="ECO:0000313" key="2">
    <source>
        <dbReference type="EMBL" id="JAT80613.1"/>
    </source>
</evidence>
<reference evidence="2" key="1">
    <citation type="submission" date="2015-09" db="EMBL/GenBank/DDBJ databases">
        <title>De novo assembly of Pectinophora gossypiella (Pink Bollworm) gut transcriptome.</title>
        <authorList>
            <person name="Tassone E.E."/>
        </authorList>
    </citation>
    <scope>NUCLEOTIDE SEQUENCE</scope>
</reference>
<protein>
    <submittedName>
        <fullName evidence="2">Uncharacterized protein</fullName>
    </submittedName>
</protein>
<feature type="non-terminal residue" evidence="2">
    <location>
        <position position="1"/>
    </location>
</feature>